<dbReference type="KEGG" id="vg:14005313"/>
<evidence type="ECO:0000313" key="3">
    <source>
        <dbReference type="Proteomes" id="UP000007597"/>
    </source>
</evidence>
<feature type="region of interest" description="Disordered" evidence="1">
    <location>
        <begin position="1"/>
        <end position="37"/>
    </location>
</feature>
<keyword evidence="3" id="KW-1185">Reference proteome</keyword>
<name>H8ZN28_9CAUD</name>
<reference evidence="2 3" key="1">
    <citation type="submission" date="2011-07" db="EMBL/GenBank/DDBJ databases">
        <title>Viral Tagging: a high-throughput approach to explore virus-host interactions.</title>
        <authorList>
            <person name="Deng L."/>
            <person name="Sullivan M.B."/>
            <person name="Poulos B."/>
            <person name="Ignacio Espinoza J.C."/>
        </authorList>
    </citation>
    <scope>NUCLEOTIDE SEQUENCE [LARGE SCALE GENOMIC DNA]</scope>
</reference>
<organism evidence="2 3">
    <name type="scientific">Synechococcus phage metaG-MbCM1</name>
    <dbReference type="NCBI Taxonomy" id="1079999"/>
    <lineage>
        <taxon>Viruses</taxon>
        <taxon>Duplodnaviria</taxon>
        <taxon>Heunggongvirae</taxon>
        <taxon>Uroviricota</taxon>
        <taxon>Caudoviricetes</taxon>
        <taxon>Pantevenvirales</taxon>
        <taxon>Kyanoviridae</taxon>
        <taxon>Galenevirus</taxon>
        <taxon>Galenevirus mbcm1</taxon>
    </lineage>
</organism>
<accession>H8ZN28</accession>
<dbReference type="EMBL" id="JN371769">
    <property type="protein sequence ID" value="AFD02889.1"/>
    <property type="molecule type" value="Genomic_DNA"/>
</dbReference>
<protein>
    <submittedName>
        <fullName evidence="2">Uncharacterized protein</fullName>
    </submittedName>
</protein>
<dbReference type="Proteomes" id="UP000007597">
    <property type="component" value="Segment"/>
</dbReference>
<proteinExistence type="predicted"/>
<evidence type="ECO:0000313" key="2">
    <source>
        <dbReference type="EMBL" id="AFD02889.1"/>
    </source>
</evidence>
<feature type="compositionally biased region" description="Polar residues" evidence="1">
    <location>
        <begin position="7"/>
        <end position="37"/>
    </location>
</feature>
<dbReference type="GeneID" id="14005313"/>
<evidence type="ECO:0000256" key="1">
    <source>
        <dbReference type="SAM" id="MobiDB-lite"/>
    </source>
</evidence>
<dbReference type="RefSeq" id="YP_007001540.1">
    <property type="nucleotide sequence ID" value="NC_019443.1"/>
</dbReference>
<sequence length="83" mass="9373">MVAKKATTPTVNLSETKGLGTRNQTFSKTQMATTSQKQIDNKNSMLTSKKRTGDDMDFYEDVDMLEFDDGSEVDTNLDYTTQY</sequence>